<comment type="caution">
    <text evidence="2">The sequence shown here is derived from an EMBL/GenBank/DDBJ whole genome shotgun (WGS) entry which is preliminary data.</text>
</comment>
<gene>
    <name evidence="2" type="ORF">PXEA_LOCUS33101</name>
</gene>
<keyword evidence="3" id="KW-1185">Reference proteome</keyword>
<dbReference type="EMBL" id="CAAALY010262105">
    <property type="protein sequence ID" value="VEL39661.1"/>
    <property type="molecule type" value="Genomic_DNA"/>
</dbReference>
<reference evidence="2" key="1">
    <citation type="submission" date="2018-11" db="EMBL/GenBank/DDBJ databases">
        <authorList>
            <consortium name="Pathogen Informatics"/>
        </authorList>
    </citation>
    <scope>NUCLEOTIDE SEQUENCE</scope>
</reference>
<protein>
    <submittedName>
        <fullName evidence="2">Uncharacterized protein</fullName>
    </submittedName>
</protein>
<evidence type="ECO:0000256" key="1">
    <source>
        <dbReference type="SAM" id="MobiDB-lite"/>
    </source>
</evidence>
<dbReference type="Proteomes" id="UP000784294">
    <property type="component" value="Unassembled WGS sequence"/>
</dbReference>
<evidence type="ECO:0000313" key="2">
    <source>
        <dbReference type="EMBL" id="VEL39661.1"/>
    </source>
</evidence>
<accession>A0A3S5CUV5</accession>
<proteinExistence type="predicted"/>
<feature type="region of interest" description="Disordered" evidence="1">
    <location>
        <begin position="67"/>
        <end position="100"/>
    </location>
</feature>
<name>A0A3S5CUV5_9PLAT</name>
<evidence type="ECO:0000313" key="3">
    <source>
        <dbReference type="Proteomes" id="UP000784294"/>
    </source>
</evidence>
<organism evidence="2 3">
    <name type="scientific">Protopolystoma xenopodis</name>
    <dbReference type="NCBI Taxonomy" id="117903"/>
    <lineage>
        <taxon>Eukaryota</taxon>
        <taxon>Metazoa</taxon>
        <taxon>Spiralia</taxon>
        <taxon>Lophotrochozoa</taxon>
        <taxon>Platyhelminthes</taxon>
        <taxon>Monogenea</taxon>
        <taxon>Polyopisthocotylea</taxon>
        <taxon>Polystomatidea</taxon>
        <taxon>Polystomatidae</taxon>
        <taxon>Protopolystoma</taxon>
    </lineage>
</organism>
<feature type="compositionally biased region" description="Basic and acidic residues" evidence="1">
    <location>
        <begin position="89"/>
        <end position="100"/>
    </location>
</feature>
<feature type="compositionally biased region" description="Gly residues" evidence="1">
    <location>
        <begin position="73"/>
        <end position="86"/>
    </location>
</feature>
<sequence>MLALFQSRTVDLVHSQTFSGTVSEPAKRLGMYQAKLPSEAGDAGSQFSGCVFCHENLYKLVELVHSRPTLGPSRGGGRSNRAGGGGRRGRSDGNRGGRRG</sequence>
<dbReference type="AlphaFoldDB" id="A0A3S5CUV5"/>